<dbReference type="Proteomes" id="UP000031830">
    <property type="component" value="Chromosome"/>
</dbReference>
<evidence type="ECO:0008006" key="3">
    <source>
        <dbReference type="Google" id="ProtNLM"/>
    </source>
</evidence>
<dbReference type="PROSITE" id="PS51257">
    <property type="entry name" value="PROKAR_LIPOPROTEIN"/>
    <property type="match status" value="1"/>
</dbReference>
<sequence>MYRKIFVVCLIGLSMASCTIKEDIQDNIDHYDRLTRYSKAKEVSYSKHTNDIDGARFLVANYPDQVIRLDGKDFDDRYKKLVEYLKDNGYTVMINEKLPQTATVIAELNKPLPDMKYMGVIMEQDSKMGQTVYSISYGGNEFKARQFYTNYKKTL</sequence>
<dbReference type="KEGG" id="fpz:LA55_434"/>
<evidence type="ECO:0000313" key="2">
    <source>
        <dbReference type="Proteomes" id="UP000031830"/>
    </source>
</evidence>
<protein>
    <recommendedName>
        <fullName evidence="3">Lipoprotein</fullName>
    </recommendedName>
</protein>
<dbReference type="RefSeq" id="WP_044525688.1">
    <property type="nucleotide sequence ID" value="NZ_CP009440.1"/>
</dbReference>
<dbReference type="AlphaFoldDB" id="A0A0B6CRP4"/>
<accession>A0A0B6CRP4</accession>
<name>A0A0B6CRP4_9GAMM</name>
<evidence type="ECO:0000313" key="1">
    <source>
        <dbReference type="EMBL" id="AJI53149.1"/>
    </source>
</evidence>
<dbReference type="EMBL" id="CP009440">
    <property type="protein sequence ID" value="AJI53149.1"/>
    <property type="molecule type" value="Genomic_DNA"/>
</dbReference>
<gene>
    <name evidence="1" type="ORF">LA55_434</name>
</gene>
<proteinExistence type="predicted"/>
<reference evidence="1 2" key="1">
    <citation type="journal article" date="2015" name="Genome Announc.">
        <title>Genome sequencing of 18 francisella strains to aid in assay development and testing.</title>
        <authorList>
            <person name="Johnson S.L."/>
            <person name="Daligault H.E."/>
            <person name="Davenport K.W."/>
            <person name="Coyne S.R."/>
            <person name="Frey K.G."/>
            <person name="Koroleva G.I."/>
            <person name="Broomall S.M."/>
            <person name="Bishop-Lilly K.A."/>
            <person name="Bruce D.C."/>
            <person name="Chertkov O."/>
            <person name="Freitas T."/>
            <person name="Jaissle J."/>
            <person name="Ladner J.T."/>
            <person name="Rosenzweig C.N."/>
            <person name="Gibbons H.S."/>
            <person name="Palacios G.F."/>
            <person name="Redden C.L."/>
            <person name="Xu Y."/>
            <person name="Minogue T.D."/>
            <person name="Chain P.S."/>
        </authorList>
    </citation>
    <scope>NUCLEOTIDE SEQUENCE [LARGE SCALE GENOMIC DNA]</scope>
    <source>
        <strain evidence="1 2">GA01-2794</strain>
    </source>
</reference>
<organism evidence="1 2">
    <name type="scientific">Francisella philomiragia</name>
    <dbReference type="NCBI Taxonomy" id="28110"/>
    <lineage>
        <taxon>Bacteria</taxon>
        <taxon>Pseudomonadati</taxon>
        <taxon>Pseudomonadota</taxon>
        <taxon>Gammaproteobacteria</taxon>
        <taxon>Thiotrichales</taxon>
        <taxon>Francisellaceae</taxon>
        <taxon>Francisella</taxon>
    </lineage>
</organism>
<dbReference type="OrthoDB" id="5604346at2"/>